<protein>
    <recommendedName>
        <fullName evidence="3">F-box domain-containing protein</fullName>
    </recommendedName>
</protein>
<gene>
    <name evidence="1" type="ORF">CB0940_01682</name>
</gene>
<evidence type="ECO:0000313" key="1">
    <source>
        <dbReference type="EMBL" id="PIB02445.1"/>
    </source>
</evidence>
<sequence>MSLQYISDCSGHAFTYLTHLLRSIQISRHNYQVARHGAPSLMCLPDDILLLVLDYVEESTGLDGSFPSATEAASSQDLVSLAICNRRMRTLASPLLFEKICLGRSWGPEHMIESLKALRQSEDALKAARELHIDLWPEPDRAVPPGLLDELGSLLLECMASMNRLTRISLSTTPSCSESMRETFEQAGSSYPQVKELVVGSHSGWLISYCPNVERIFSDDWLVESLSGHNPLPDFLQAAGQATELREFSCNALWDIESVQLAYQHMPQLRSLGIRGRISPPLQEMITILRKFRYLRSLALPEASMLAGLNIGECSFVNLEDSAAQASALVTIFEKLRRLEEVRLGRHFRAWTSSEAHRPGRITLQWEMNPGFTRLQTLSCSRATIHWETDDASSLTTIDDDLEAILSTAEDSASIFSRADTLAF</sequence>
<evidence type="ECO:0008006" key="3">
    <source>
        <dbReference type="Google" id="ProtNLM"/>
    </source>
</evidence>
<dbReference type="OrthoDB" id="3636801at2759"/>
<dbReference type="SUPFAM" id="SSF52047">
    <property type="entry name" value="RNI-like"/>
    <property type="match status" value="1"/>
</dbReference>
<evidence type="ECO:0000313" key="2">
    <source>
        <dbReference type="Proteomes" id="UP000230605"/>
    </source>
</evidence>
<name>A0A2G5ICD8_CERBT</name>
<dbReference type="EMBL" id="LKMD01000100">
    <property type="protein sequence ID" value="PIB02445.1"/>
    <property type="molecule type" value="Genomic_DNA"/>
</dbReference>
<dbReference type="Gene3D" id="3.80.10.10">
    <property type="entry name" value="Ribonuclease Inhibitor"/>
    <property type="match status" value="1"/>
</dbReference>
<comment type="caution">
    <text evidence="1">The sequence shown here is derived from an EMBL/GenBank/DDBJ whole genome shotgun (WGS) entry which is preliminary data.</text>
</comment>
<dbReference type="InterPro" id="IPR032675">
    <property type="entry name" value="LRR_dom_sf"/>
</dbReference>
<proteinExistence type="predicted"/>
<reference evidence="1 2" key="1">
    <citation type="submission" date="2015-10" db="EMBL/GenBank/DDBJ databases">
        <title>The cercosporin biosynthetic gene cluster was horizontally transferred to several fungal lineages and shown to be expanded in Cercospora beticola based on microsynteny with recipient genomes.</title>
        <authorList>
            <person name="De Jonge R."/>
            <person name="Ebert M.K."/>
            <person name="Suttle J.C."/>
            <person name="Jurick Ii W.M."/>
            <person name="Secor G.A."/>
            <person name="Thomma B.P."/>
            <person name="Van De Peer Y."/>
            <person name="Bolton M.D."/>
        </authorList>
    </citation>
    <scope>NUCLEOTIDE SEQUENCE [LARGE SCALE GENOMIC DNA]</scope>
    <source>
        <strain evidence="1 2">09-40</strain>
    </source>
</reference>
<organism evidence="1 2">
    <name type="scientific">Cercospora beticola</name>
    <name type="common">Sugarbeet leaf spot fungus</name>
    <dbReference type="NCBI Taxonomy" id="122368"/>
    <lineage>
        <taxon>Eukaryota</taxon>
        <taxon>Fungi</taxon>
        <taxon>Dikarya</taxon>
        <taxon>Ascomycota</taxon>
        <taxon>Pezizomycotina</taxon>
        <taxon>Dothideomycetes</taxon>
        <taxon>Dothideomycetidae</taxon>
        <taxon>Mycosphaerellales</taxon>
        <taxon>Mycosphaerellaceae</taxon>
        <taxon>Cercospora</taxon>
    </lineage>
</organism>
<dbReference type="Proteomes" id="UP000230605">
    <property type="component" value="Chromosome 1"/>
</dbReference>
<accession>A0A2G5ICD8</accession>
<dbReference type="AlphaFoldDB" id="A0A2G5ICD8"/>